<dbReference type="InterPro" id="IPR001173">
    <property type="entry name" value="Glyco_trans_2-like"/>
</dbReference>
<name>A0A6I6GVU9_9PSED</name>
<protein>
    <submittedName>
        <fullName evidence="3">Glycosyltransferase</fullName>
    </submittedName>
</protein>
<gene>
    <name evidence="3" type="ORF">GPJ81_19030</name>
</gene>
<evidence type="ECO:0000256" key="1">
    <source>
        <dbReference type="ARBA" id="ARBA00022519"/>
    </source>
</evidence>
<keyword evidence="4" id="KW-1185">Reference proteome</keyword>
<dbReference type="SUPFAM" id="SSF53448">
    <property type="entry name" value="Nucleotide-diphospho-sugar transferases"/>
    <property type="match status" value="2"/>
</dbReference>
<keyword evidence="1" id="KW-0997">Cell inner membrane</keyword>
<dbReference type="Gene3D" id="3.90.550.10">
    <property type="entry name" value="Spore Coat Polysaccharide Biosynthesis Protein SpsA, Chain A"/>
    <property type="match status" value="2"/>
</dbReference>
<evidence type="ECO:0000313" key="3">
    <source>
        <dbReference type="EMBL" id="QGW78690.1"/>
    </source>
</evidence>
<keyword evidence="1" id="KW-0472">Membrane</keyword>
<dbReference type="PANTHER" id="PTHR43179">
    <property type="entry name" value="RHAMNOSYLTRANSFERASE WBBL"/>
    <property type="match status" value="1"/>
</dbReference>
<organism evidence="3 4">
    <name type="scientific">Pseudomonas alkylphenolica</name>
    <dbReference type="NCBI Taxonomy" id="237609"/>
    <lineage>
        <taxon>Bacteria</taxon>
        <taxon>Pseudomonadati</taxon>
        <taxon>Pseudomonadota</taxon>
        <taxon>Gammaproteobacteria</taxon>
        <taxon>Pseudomonadales</taxon>
        <taxon>Pseudomonadaceae</taxon>
        <taxon>Pseudomonas</taxon>
    </lineage>
</organism>
<accession>A0A6I6GVU9</accession>
<proteinExistence type="predicted"/>
<reference evidence="3" key="1">
    <citation type="submission" date="2019-12" db="EMBL/GenBank/DDBJ databases">
        <title>Hybrid Genome Assemblies of two High G+C Isolates from Undergraduate Microbiology Courses.</title>
        <authorList>
            <person name="Ne Ville C.J."/>
            <person name="Enright D."/>
            <person name="Hernandez I."/>
            <person name="Dodsworth J."/>
            <person name="Orwin P.M."/>
        </authorList>
    </citation>
    <scope>NUCLEOTIDE SEQUENCE [LARGE SCALE GENOMIC DNA]</scope>
    <source>
        <strain evidence="3">Neo</strain>
    </source>
</reference>
<evidence type="ECO:0000313" key="4">
    <source>
        <dbReference type="Proteomes" id="UP000426235"/>
    </source>
</evidence>
<feature type="domain" description="Glycosyltransferase 2-like" evidence="2">
    <location>
        <begin position="574"/>
        <end position="752"/>
    </location>
</feature>
<dbReference type="AlphaFoldDB" id="A0A6I6GVU9"/>
<dbReference type="PANTHER" id="PTHR43179:SF7">
    <property type="entry name" value="RHAMNOSYLTRANSFERASE WBBL"/>
    <property type="match status" value="1"/>
</dbReference>
<dbReference type="EMBL" id="CP046621">
    <property type="protein sequence ID" value="QGW78690.1"/>
    <property type="molecule type" value="Genomic_DNA"/>
</dbReference>
<dbReference type="InterPro" id="IPR029044">
    <property type="entry name" value="Nucleotide-diphossugar_trans"/>
</dbReference>
<evidence type="ECO:0000259" key="2">
    <source>
        <dbReference type="Pfam" id="PF00535"/>
    </source>
</evidence>
<dbReference type="Pfam" id="PF00535">
    <property type="entry name" value="Glycos_transf_2"/>
    <property type="match status" value="1"/>
</dbReference>
<sequence>MANQSFPPLFVAPTRPYYLLAPDYRRNSAGIRVMHMLCHLLNRCGQDAYMFPAQTNPLWHTPLLTGDLQQQHAQAGRRPIVVYPEVVRGNPANAQSVVRYLLNVPGLLGGDTEFASTDMIFAYTQNLLPEGESPEHLLFMPPIDTSIFNNLDNPYDRQRKGWLLYPGRHVDALKEHPELAANCTVITGEWPATPEEMAELFRRSERVYCFASTAIALEAILCGCPAVVLKSPFFDGVPLGIEEFGTHGLAFEDTPAAIEHAMAGIPIVGEKYTALQNRFWEQLGTFIEKTQAMPSTTWGADNPTVGEAESAEQQRIRERSLSIEHWLRQRFPTEGQAELMTRRLEERWHDLPRFNFIIVPDGQSASTETTRQSLQGQGYHFIDIHVAVDADVATLNDLAWQIVEGQWLCFVRAGTTFTPFGLFVLALELLDAPAVRAVYADEIVRASTGELDTLLRPDFNLDMFLSCPANMARHWFYRRDVFLEAGGLDPECAGAVEFGLLLRLIEESDGLDGLAHISEPVCISAAADLVHNPQEQAVLERHLHRRGYLQARVQMHRPGIHRIHYGHSDTPRVSIVIAVRGRGDRVRSCVTSLMEKTTYRNYEILLLDSGSTDPATRAWLDGMAALEASGIRVLRYPSEFDYDAVNMAAGHARGDYLVLLHSDTVIVQEDWLDALLNHAQRPEVGIVGAKLLRPDGTVEGAGVVLGLNGPAHSAFSGQADNGGFMQRLEMDQNYSAVSGACLMIRRTLYESLGGMDMPQLQEAYGDIDLCLKAGQAGYLTVWTPHAVVLQEGGAVEEQSAPSLQETGVAEQEAMYRKWLPLIARDPAYNRNLSLQGAGFELEADSGLTWNPLAWRPLPVVLAMPNDLEGSGYGRIIDPALSMNISSVADVRLSLRDYLPAQLERLQPDAWVLQGQTTEARLESLRRTAQFSSAFKVAEVDAYLPALPEGHVLRASVPGDIQVALQRFVGLADRLVVPTEALAEVLRGSNQDIRVLPDRLHPARWGALECRRTPGGRPRVGWVDELSDPDVRALMMDVVEALAGEVDWVCLGNCSEQMRPYVHELHDPVPFDQYPQKLASLHLDLALAPLGHGLFDACKSNVPLLQFAACGYPVVCSDVQPYQGLPVTRVNNIARDWLNAIRMHLADLDATGRQGDVLRQAVLSQWMLDERYVEQWLKAWLPD</sequence>
<dbReference type="Proteomes" id="UP000426235">
    <property type="component" value="Chromosome"/>
</dbReference>
<dbReference type="GO" id="GO:0016740">
    <property type="term" value="F:transferase activity"/>
    <property type="evidence" value="ECO:0007669"/>
    <property type="project" value="UniProtKB-KW"/>
</dbReference>
<keyword evidence="1" id="KW-1003">Cell membrane</keyword>